<evidence type="ECO:0000259" key="9">
    <source>
        <dbReference type="PROSITE" id="PS50928"/>
    </source>
</evidence>
<keyword evidence="11" id="KW-1185">Reference proteome</keyword>
<dbReference type="GO" id="GO:0022857">
    <property type="term" value="F:transmembrane transporter activity"/>
    <property type="evidence" value="ECO:0007669"/>
    <property type="project" value="InterPro"/>
</dbReference>
<dbReference type="STRING" id="665126.ABB55_11055"/>
<dbReference type="Gene3D" id="1.10.3720.10">
    <property type="entry name" value="MetI-like"/>
    <property type="match status" value="1"/>
</dbReference>
<dbReference type="GO" id="GO:0006865">
    <property type="term" value="P:amino acid transport"/>
    <property type="evidence" value="ECO:0007669"/>
    <property type="project" value="TreeGrafter"/>
</dbReference>
<reference evidence="10 11" key="2">
    <citation type="submission" date="2015-10" db="EMBL/GenBank/DDBJ databases">
        <title>Draft Genome Sequence of Prosthecomicrobium hirschii ATCC 27832.</title>
        <authorList>
            <person name="Daniel J."/>
            <person name="Givan S.A."/>
            <person name="Brun Y.V."/>
            <person name="Brown P.J."/>
        </authorList>
    </citation>
    <scope>NUCLEOTIDE SEQUENCE [LARGE SCALE GENOMIC DNA]</scope>
    <source>
        <strain evidence="10 11">16</strain>
    </source>
</reference>
<dbReference type="PANTHER" id="PTHR30614:SF34">
    <property type="entry name" value="BLR6398 PROTEIN"/>
    <property type="match status" value="1"/>
</dbReference>
<evidence type="ECO:0000256" key="4">
    <source>
        <dbReference type="ARBA" id="ARBA00022475"/>
    </source>
</evidence>
<proteinExistence type="inferred from homology"/>
<keyword evidence="6 8" id="KW-1133">Transmembrane helix</keyword>
<feature type="transmembrane region" description="Helical" evidence="8">
    <location>
        <begin position="70"/>
        <end position="90"/>
    </location>
</feature>
<name>A0A0P6W9G4_9HYPH</name>
<evidence type="ECO:0000256" key="2">
    <source>
        <dbReference type="ARBA" id="ARBA00010072"/>
    </source>
</evidence>
<evidence type="ECO:0000256" key="7">
    <source>
        <dbReference type="ARBA" id="ARBA00023136"/>
    </source>
</evidence>
<feature type="transmembrane region" description="Helical" evidence="8">
    <location>
        <begin position="20"/>
        <end position="49"/>
    </location>
</feature>
<dbReference type="GO" id="GO:0043190">
    <property type="term" value="C:ATP-binding cassette (ABC) transporter complex"/>
    <property type="evidence" value="ECO:0007669"/>
    <property type="project" value="InterPro"/>
</dbReference>
<keyword evidence="5 8" id="KW-0812">Transmembrane</keyword>
<evidence type="ECO:0000313" key="11">
    <source>
        <dbReference type="Proteomes" id="UP000048984"/>
    </source>
</evidence>
<evidence type="ECO:0000256" key="8">
    <source>
        <dbReference type="RuleBase" id="RU363032"/>
    </source>
</evidence>
<dbReference type="PROSITE" id="PS50928">
    <property type="entry name" value="ABC_TM1"/>
    <property type="match status" value="1"/>
</dbReference>
<protein>
    <submittedName>
        <fullName evidence="10">Amino acid ABC transporter</fullName>
    </submittedName>
</protein>
<keyword evidence="4" id="KW-1003">Cell membrane</keyword>
<gene>
    <name evidence="10" type="ORF">ABB55_11055</name>
</gene>
<comment type="similarity">
    <text evidence="2">Belongs to the binding-protein-dependent transport system permease family. HisMQ subfamily.</text>
</comment>
<dbReference type="InterPro" id="IPR043429">
    <property type="entry name" value="ArtM/GltK/GlnP/TcyL/YhdX-like"/>
</dbReference>
<organism evidence="10 11">
    <name type="scientific">Prosthecodimorpha hirschii</name>
    <dbReference type="NCBI Taxonomy" id="665126"/>
    <lineage>
        <taxon>Bacteria</taxon>
        <taxon>Pseudomonadati</taxon>
        <taxon>Pseudomonadota</taxon>
        <taxon>Alphaproteobacteria</taxon>
        <taxon>Hyphomicrobiales</taxon>
        <taxon>Ancalomicrobiaceae</taxon>
        <taxon>Prosthecodimorpha</taxon>
    </lineage>
</organism>
<dbReference type="EMBL" id="LJYW01000001">
    <property type="protein sequence ID" value="KPL55818.1"/>
    <property type="molecule type" value="Genomic_DNA"/>
</dbReference>
<dbReference type="NCBIfam" id="TIGR01726">
    <property type="entry name" value="HEQRo_perm_3TM"/>
    <property type="match status" value="1"/>
</dbReference>
<evidence type="ECO:0000256" key="3">
    <source>
        <dbReference type="ARBA" id="ARBA00022448"/>
    </source>
</evidence>
<keyword evidence="3 8" id="KW-0813">Transport</keyword>
<feature type="transmembrane region" description="Helical" evidence="8">
    <location>
        <begin position="195"/>
        <end position="213"/>
    </location>
</feature>
<reference evidence="10 11" key="1">
    <citation type="submission" date="2015-09" db="EMBL/GenBank/DDBJ databases">
        <authorList>
            <person name="Jackson K.R."/>
            <person name="Lunt B.L."/>
            <person name="Fisher J.N.B."/>
            <person name="Gardner A.V."/>
            <person name="Bailey M.E."/>
            <person name="Deus L.M."/>
            <person name="Earl A.S."/>
            <person name="Gibby P.D."/>
            <person name="Hartmann K.A."/>
            <person name="Liu J.E."/>
            <person name="Manci A.M."/>
            <person name="Nielsen D.A."/>
            <person name="Solomon M.B."/>
            <person name="Breakwell D.P."/>
            <person name="Burnett S.H."/>
            <person name="Grose J.H."/>
        </authorList>
    </citation>
    <scope>NUCLEOTIDE SEQUENCE [LARGE SCALE GENOMIC DNA]</scope>
    <source>
        <strain evidence="10 11">16</strain>
    </source>
</reference>
<sequence>MMAALLDELPRFFSYYNVIFLAQAFAYTAGLSLVGCGLGFVAGFGLAVLRQERVMRFAPVRILALLYVELFRRIPFLVLLMVVFFGFQLAGADVPMFVVAATTVALSAAAFSAENVRAGLEAVHRNQWDAAETLNMGGLRALRLVVLPQAWRIIIPPSMTYAVGLVKATSIASQIGVAELTFAAKILNQKGFSPALCFGTILVLYFVLCWSLNRFAAHLEVRLAPSRSR</sequence>
<evidence type="ECO:0000256" key="6">
    <source>
        <dbReference type="ARBA" id="ARBA00022989"/>
    </source>
</evidence>
<dbReference type="InterPro" id="IPR010065">
    <property type="entry name" value="AA_ABC_transptr_permease_3TM"/>
</dbReference>
<dbReference type="Proteomes" id="UP000048984">
    <property type="component" value="Unassembled WGS sequence"/>
</dbReference>
<dbReference type="InterPro" id="IPR035906">
    <property type="entry name" value="MetI-like_sf"/>
</dbReference>
<comment type="caution">
    <text evidence="10">The sequence shown here is derived from an EMBL/GenBank/DDBJ whole genome shotgun (WGS) entry which is preliminary data.</text>
</comment>
<dbReference type="InterPro" id="IPR000515">
    <property type="entry name" value="MetI-like"/>
</dbReference>
<dbReference type="AlphaFoldDB" id="A0A0P6W9G4"/>
<dbReference type="Pfam" id="PF00528">
    <property type="entry name" value="BPD_transp_1"/>
    <property type="match status" value="1"/>
</dbReference>
<comment type="subcellular location">
    <subcellularLocation>
        <location evidence="1">Cell inner membrane</location>
        <topology evidence="1">Multi-pass membrane protein</topology>
    </subcellularLocation>
    <subcellularLocation>
        <location evidence="8">Cell membrane</location>
        <topology evidence="8">Multi-pass membrane protein</topology>
    </subcellularLocation>
</comment>
<keyword evidence="7 8" id="KW-0472">Membrane</keyword>
<accession>A0A0P6W9G4</accession>
<evidence type="ECO:0000313" key="10">
    <source>
        <dbReference type="EMBL" id="KPL55818.1"/>
    </source>
</evidence>
<evidence type="ECO:0000256" key="1">
    <source>
        <dbReference type="ARBA" id="ARBA00004429"/>
    </source>
</evidence>
<dbReference type="PANTHER" id="PTHR30614">
    <property type="entry name" value="MEMBRANE COMPONENT OF AMINO ACID ABC TRANSPORTER"/>
    <property type="match status" value="1"/>
</dbReference>
<dbReference type="SUPFAM" id="SSF161098">
    <property type="entry name" value="MetI-like"/>
    <property type="match status" value="1"/>
</dbReference>
<dbReference type="CDD" id="cd06261">
    <property type="entry name" value="TM_PBP2"/>
    <property type="match status" value="1"/>
</dbReference>
<feature type="domain" description="ABC transmembrane type-1" evidence="9">
    <location>
        <begin position="25"/>
        <end position="213"/>
    </location>
</feature>
<evidence type="ECO:0000256" key="5">
    <source>
        <dbReference type="ARBA" id="ARBA00022692"/>
    </source>
</evidence>